<evidence type="ECO:0000313" key="11">
    <source>
        <dbReference type="Proteomes" id="UP001589647"/>
    </source>
</evidence>
<evidence type="ECO:0000256" key="1">
    <source>
        <dbReference type="ARBA" id="ARBA00004651"/>
    </source>
</evidence>
<evidence type="ECO:0000256" key="5">
    <source>
        <dbReference type="ARBA" id="ARBA00022989"/>
    </source>
</evidence>
<feature type="transmembrane region" description="Helical" evidence="8">
    <location>
        <begin position="373"/>
        <end position="393"/>
    </location>
</feature>
<feature type="transmembrane region" description="Helical" evidence="8">
    <location>
        <begin position="281"/>
        <end position="301"/>
    </location>
</feature>
<dbReference type="Gene3D" id="1.20.1640.10">
    <property type="entry name" value="Multidrug efflux transporter AcrB transmembrane domain"/>
    <property type="match status" value="2"/>
</dbReference>
<keyword evidence="5 8" id="KW-1133">Transmembrane helix</keyword>
<feature type="domain" description="Membrane transport protein MMPL" evidence="9">
    <location>
        <begin position="51"/>
        <end position="374"/>
    </location>
</feature>
<evidence type="ECO:0000256" key="4">
    <source>
        <dbReference type="ARBA" id="ARBA00022692"/>
    </source>
</evidence>
<keyword evidence="3" id="KW-1003">Cell membrane</keyword>
<sequence length="756" mass="78989">MWGNSPLPGRTRRLRQQAVLWGALATFAVALVAGMDVHERLVLGDIVPLGSSSVRADDLLRNGFHAGNANLVLIARATRPVDDPEIDAAGKRLTERVSADPGVWQVTSYWRDHAPRLRGRDGHAGVVLAHLSGDNAARNAAARRIVQSLNGRYGPLALSATGEAQVRVEAQDRSEADLRTAELIAAPLTLAILCLVFGSVVAALLPVLIGALAVVATMAVLRLLTEVMEISVFALSISSALGFALAVDFSLFIVTRFREHLAEDGDASRAIAVTMRTTGRAMACSAATVALSMSALLLFPFTMLRSLAVGGMTISLMAAAASLLVLPAVLTLLGDRVNRLPVPGPWSARRRATPPVEDGPWYRLAIAVMRRPVVVAVPATALLLAMGVPFLGARFGTLDDRVLPPDAPAAVAARSLRADFGGQQVVGGTLIVLPDLPPTAQDAAGRLDAYARRLSATAGVLRVDTAGGSYSGAGVVPKEGRRFTGEAGTWLLVTTAHEPFSVANSELVQRLRAIPAPGRVFFGGPGAELDDVRQNIAVTLPLALTLIALTTLAMVALLTRSVVLAVKALVMNVLSLTATFGALVHVFQDGHLGWLVGDFTATGSIDALMPTLIFCVAFGLSMDYEIFLLSRITEEYRRGGDTVTAVATGLQHTGRLFTSAAVIFAVVMAAVATSGLAVLKMIGVGIAVAVLVDCTLIRTLLVPAVMRLAGPANWWAPRPLRRGRRGGDGSSGAAPRVPVGAGAGGPDGPDTPPPPP</sequence>
<dbReference type="SUPFAM" id="SSF82866">
    <property type="entry name" value="Multidrug efflux transporter AcrB transmembrane domain"/>
    <property type="match status" value="2"/>
</dbReference>
<keyword evidence="6 8" id="KW-0472">Membrane</keyword>
<keyword evidence="4 8" id="KW-0812">Transmembrane</keyword>
<dbReference type="EMBL" id="JBHMEI010000001">
    <property type="protein sequence ID" value="MFB9199587.1"/>
    <property type="molecule type" value="Genomic_DNA"/>
</dbReference>
<organism evidence="10 11">
    <name type="scientific">Nonomuraea spiralis</name>
    <dbReference type="NCBI Taxonomy" id="46182"/>
    <lineage>
        <taxon>Bacteria</taxon>
        <taxon>Bacillati</taxon>
        <taxon>Actinomycetota</taxon>
        <taxon>Actinomycetes</taxon>
        <taxon>Streptosporangiales</taxon>
        <taxon>Streptosporangiaceae</taxon>
        <taxon>Nonomuraea</taxon>
    </lineage>
</organism>
<dbReference type="Proteomes" id="UP001589647">
    <property type="component" value="Unassembled WGS sequence"/>
</dbReference>
<reference evidence="10 11" key="1">
    <citation type="submission" date="2024-09" db="EMBL/GenBank/DDBJ databases">
        <authorList>
            <person name="Sun Q."/>
            <person name="Mori K."/>
        </authorList>
    </citation>
    <scope>NUCLEOTIDE SEQUENCE [LARGE SCALE GENOMIC DNA]</scope>
    <source>
        <strain evidence="10 11">CCM 3426</strain>
    </source>
</reference>
<proteinExistence type="inferred from homology"/>
<evidence type="ECO:0000256" key="3">
    <source>
        <dbReference type="ARBA" id="ARBA00022475"/>
    </source>
</evidence>
<dbReference type="PANTHER" id="PTHR33406">
    <property type="entry name" value="MEMBRANE PROTEIN MJ1562-RELATED"/>
    <property type="match status" value="1"/>
</dbReference>
<feature type="transmembrane region" description="Helical" evidence="8">
    <location>
        <begin position="536"/>
        <end position="557"/>
    </location>
</feature>
<feature type="region of interest" description="Disordered" evidence="7">
    <location>
        <begin position="719"/>
        <end position="756"/>
    </location>
</feature>
<feature type="transmembrane region" description="Helical" evidence="8">
    <location>
        <begin position="607"/>
        <end position="629"/>
    </location>
</feature>
<gene>
    <name evidence="10" type="ORF">ACFFV7_00170</name>
</gene>
<dbReference type="Pfam" id="PF03176">
    <property type="entry name" value="MMPL"/>
    <property type="match status" value="2"/>
</dbReference>
<feature type="compositionally biased region" description="Low complexity" evidence="7">
    <location>
        <begin position="731"/>
        <end position="740"/>
    </location>
</feature>
<accession>A0ABV5I4X7</accession>
<dbReference type="PANTHER" id="PTHR33406:SF11">
    <property type="entry name" value="MEMBRANE PROTEIN SCO6666-RELATED"/>
    <property type="match status" value="1"/>
</dbReference>
<dbReference type="RefSeq" id="WP_189645313.1">
    <property type="nucleotide sequence ID" value="NZ_BMRC01000001.1"/>
</dbReference>
<comment type="caution">
    <text evidence="10">The sequence shown here is derived from an EMBL/GenBank/DDBJ whole genome shotgun (WGS) entry which is preliminary data.</text>
</comment>
<keyword evidence="11" id="KW-1185">Reference proteome</keyword>
<feature type="transmembrane region" description="Helical" evidence="8">
    <location>
        <begin position="307"/>
        <end position="333"/>
    </location>
</feature>
<feature type="transmembrane region" description="Helical" evidence="8">
    <location>
        <begin position="20"/>
        <end position="37"/>
    </location>
</feature>
<dbReference type="InterPro" id="IPR004869">
    <property type="entry name" value="MMPL_dom"/>
</dbReference>
<feature type="transmembrane region" description="Helical" evidence="8">
    <location>
        <begin position="682"/>
        <end position="701"/>
    </location>
</feature>
<evidence type="ECO:0000313" key="10">
    <source>
        <dbReference type="EMBL" id="MFB9199587.1"/>
    </source>
</evidence>
<feature type="transmembrane region" description="Helical" evidence="8">
    <location>
        <begin position="569"/>
        <end position="587"/>
    </location>
</feature>
<evidence type="ECO:0000256" key="7">
    <source>
        <dbReference type="SAM" id="MobiDB-lite"/>
    </source>
</evidence>
<comment type="similarity">
    <text evidence="2">Belongs to the resistance-nodulation-cell division (RND) (TC 2.A.6) family. MmpL subfamily.</text>
</comment>
<name>A0ABV5I4X7_9ACTN</name>
<feature type="transmembrane region" description="Helical" evidence="8">
    <location>
        <begin position="188"/>
        <end position="221"/>
    </location>
</feature>
<evidence type="ECO:0000256" key="6">
    <source>
        <dbReference type="ARBA" id="ARBA00023136"/>
    </source>
</evidence>
<evidence type="ECO:0000256" key="8">
    <source>
        <dbReference type="SAM" id="Phobius"/>
    </source>
</evidence>
<protein>
    <submittedName>
        <fullName evidence="10">MMPL family transporter</fullName>
    </submittedName>
</protein>
<comment type="subcellular location">
    <subcellularLocation>
        <location evidence="1">Cell membrane</location>
        <topology evidence="1">Multi-pass membrane protein</topology>
    </subcellularLocation>
</comment>
<evidence type="ECO:0000259" key="9">
    <source>
        <dbReference type="Pfam" id="PF03176"/>
    </source>
</evidence>
<evidence type="ECO:0000256" key="2">
    <source>
        <dbReference type="ARBA" id="ARBA00010157"/>
    </source>
</evidence>
<feature type="transmembrane region" description="Helical" evidence="8">
    <location>
        <begin position="656"/>
        <end position="676"/>
    </location>
</feature>
<feature type="transmembrane region" description="Helical" evidence="8">
    <location>
        <begin position="233"/>
        <end position="254"/>
    </location>
</feature>
<feature type="domain" description="Membrane transport protein MMPL" evidence="9">
    <location>
        <begin position="508"/>
        <end position="719"/>
    </location>
</feature>
<dbReference type="InterPro" id="IPR050545">
    <property type="entry name" value="Mycobact_MmpL"/>
</dbReference>